<dbReference type="RefSeq" id="WP_213556393.1">
    <property type="nucleotide sequence ID" value="NZ_JBHZDI010000026.1"/>
</dbReference>
<keyword evidence="1 2" id="KW-0378">Hydrolase</keyword>
<dbReference type="Proteomes" id="UP000683310">
    <property type="component" value="Chromosome"/>
</dbReference>
<dbReference type="PRINTS" id="PR00733">
    <property type="entry name" value="GLHYDRLASE6"/>
</dbReference>
<evidence type="ECO:0000256" key="1">
    <source>
        <dbReference type="RuleBase" id="RU361186"/>
    </source>
</evidence>
<dbReference type="InterPro" id="IPR016288">
    <property type="entry name" value="Beta_cellobiohydrolase"/>
</dbReference>
<dbReference type="PROSITE" id="PS51257">
    <property type="entry name" value="PROKAR_LIPOPROTEIN"/>
    <property type="match status" value="1"/>
</dbReference>
<dbReference type="InterPro" id="IPR036434">
    <property type="entry name" value="Beta_cellobiohydrolase_sf"/>
</dbReference>
<keyword evidence="1" id="KW-0119">Carbohydrate metabolism</keyword>
<dbReference type="GO" id="GO:0016787">
    <property type="term" value="F:hydrolase activity"/>
    <property type="evidence" value="ECO:0007669"/>
    <property type="project" value="UniProtKB-KW"/>
</dbReference>
<dbReference type="PIRSF" id="PIRSF001100">
    <property type="entry name" value="Beta_cellobiohydrolase"/>
    <property type="match status" value="1"/>
</dbReference>
<dbReference type="PANTHER" id="PTHR34876:SF4">
    <property type="entry name" value="1,4-BETA-D-GLUCAN CELLOBIOHYDROLASE C-RELATED"/>
    <property type="match status" value="1"/>
</dbReference>
<keyword evidence="1" id="KW-0136">Cellulose degradation</keyword>
<organism evidence="2 3">
    <name type="scientific">Nocardia tengchongensis</name>
    <dbReference type="NCBI Taxonomy" id="2055889"/>
    <lineage>
        <taxon>Bacteria</taxon>
        <taxon>Bacillati</taxon>
        <taxon>Actinomycetota</taxon>
        <taxon>Actinomycetes</taxon>
        <taxon>Mycobacteriales</taxon>
        <taxon>Nocardiaceae</taxon>
        <taxon>Nocardia</taxon>
    </lineage>
</organism>
<proteinExistence type="inferred from homology"/>
<gene>
    <name evidence="2" type="ORF">KHQ06_29430</name>
</gene>
<evidence type="ECO:0000313" key="3">
    <source>
        <dbReference type="Proteomes" id="UP000683310"/>
    </source>
</evidence>
<dbReference type="SUPFAM" id="SSF51989">
    <property type="entry name" value="Glycosyl hydrolases family 6, cellulases"/>
    <property type="match status" value="1"/>
</dbReference>
<dbReference type="Pfam" id="PF01341">
    <property type="entry name" value="Glyco_hydro_6"/>
    <property type="match status" value="1"/>
</dbReference>
<dbReference type="EC" id="3.2.1.-" evidence="1"/>
<comment type="similarity">
    <text evidence="1">Belongs to the glycosyl hydrolase family 6.</text>
</comment>
<dbReference type="PANTHER" id="PTHR34876">
    <property type="match status" value="1"/>
</dbReference>
<protein>
    <recommendedName>
        <fullName evidence="1">Glucanase</fullName>
        <ecNumber evidence="1">3.2.1.-</ecNumber>
    </recommendedName>
</protein>
<keyword evidence="1" id="KW-0624">Polysaccharide degradation</keyword>
<dbReference type="Gene3D" id="3.20.20.40">
    <property type="entry name" value="1, 4-beta cellobiohydrolase"/>
    <property type="match status" value="1"/>
</dbReference>
<accession>A0ABX8CJX4</accession>
<reference evidence="2 3" key="1">
    <citation type="submission" date="2021-04" db="EMBL/GenBank/DDBJ databases">
        <title>Nocardia tengchongensis.</title>
        <authorList>
            <person name="Zhuang k."/>
            <person name="Ran Y."/>
            <person name="Li W."/>
        </authorList>
    </citation>
    <scope>NUCLEOTIDE SEQUENCE [LARGE SCALE GENOMIC DNA]</scope>
    <source>
        <strain evidence="2 3">CFH S0057</strain>
    </source>
</reference>
<sequence>MRRRGRSGWDRSRVLRVGTVCAAVVGLTLSGCGRGAVAPAERPERNAPASGEYLLASSDKYYADLRATQPSVTDPRVRANLERLIRTPVAEWLPRDLDVTAGTIRQDIARARAAGSIPMFVAYGIPGRDLHGESGGGQAGGDAYRQWIAGVSDEIGGNPAIVVLEPDALAHATEMSDADRAARLSLLGFAYARLLQNNPQTAVYLDVGNSTWVEPARVADMLRTVSPGKPVAGISLNVANRRPDDEIRSYATRIEQAYGHQLFVMIDSSVNGAPNTADLLDWCNPQGQKVGTLPSTRFDRDIMVEHAFIKTPGQSDGRCGTSAEPAGEFDRQLLLDQLS</sequence>
<keyword evidence="1" id="KW-0326">Glycosidase</keyword>
<dbReference type="EMBL" id="CP074371">
    <property type="protein sequence ID" value="QVI20283.1"/>
    <property type="molecule type" value="Genomic_DNA"/>
</dbReference>
<name>A0ABX8CJX4_9NOCA</name>
<evidence type="ECO:0000313" key="2">
    <source>
        <dbReference type="EMBL" id="QVI20283.1"/>
    </source>
</evidence>
<keyword evidence="3" id="KW-1185">Reference proteome</keyword>